<protein>
    <submittedName>
        <fullName evidence="2">Uncharacterized protein</fullName>
    </submittedName>
</protein>
<name>A0A9P8S2I0_9HYPO</name>
<dbReference type="AlphaFoldDB" id="A0A9P8S2I0"/>
<comment type="caution">
    <text evidence="2">The sequence shown here is derived from an EMBL/GenBank/DDBJ whole genome shotgun (WGS) entry which is preliminary data.</text>
</comment>
<keyword evidence="3" id="KW-1185">Reference proteome</keyword>
<sequence length="99" mass="10967">MPDDLKVSEPLGMHARPDMHQHKQLQMSKSIIPASIVHPRDPGKAHPTSDTLSTFHVPRAPPTHLAICMRIDFASGFDWLAQMRHHATPGNVTVAMFGL</sequence>
<evidence type="ECO:0000313" key="2">
    <source>
        <dbReference type="EMBL" id="KAH0591809.1"/>
    </source>
</evidence>
<organism evidence="2 3">
    <name type="scientific">Metarhizium humberi</name>
    <dbReference type="NCBI Taxonomy" id="2596975"/>
    <lineage>
        <taxon>Eukaryota</taxon>
        <taxon>Fungi</taxon>
        <taxon>Dikarya</taxon>
        <taxon>Ascomycota</taxon>
        <taxon>Pezizomycotina</taxon>
        <taxon>Sordariomycetes</taxon>
        <taxon>Hypocreomycetidae</taxon>
        <taxon>Hypocreales</taxon>
        <taxon>Clavicipitaceae</taxon>
        <taxon>Metarhizium</taxon>
    </lineage>
</organism>
<gene>
    <name evidence="2" type="ORF">MHUMG1_10463</name>
</gene>
<accession>A0A9P8S2I0</accession>
<evidence type="ECO:0000313" key="3">
    <source>
        <dbReference type="Proteomes" id="UP000764110"/>
    </source>
</evidence>
<dbReference type="EMBL" id="JACEFI010000046">
    <property type="protein sequence ID" value="KAH0591809.1"/>
    <property type="molecule type" value="Genomic_DNA"/>
</dbReference>
<feature type="region of interest" description="Disordered" evidence="1">
    <location>
        <begin position="37"/>
        <end position="56"/>
    </location>
</feature>
<dbReference type="Proteomes" id="UP000764110">
    <property type="component" value="Unassembled WGS sequence"/>
</dbReference>
<reference evidence="2 3" key="1">
    <citation type="submission" date="2020-07" db="EMBL/GenBank/DDBJ databases">
        <title>Metarhizium humberi genome.</title>
        <authorList>
            <person name="Lysoe E."/>
        </authorList>
    </citation>
    <scope>NUCLEOTIDE SEQUENCE [LARGE SCALE GENOMIC DNA]</scope>
    <source>
        <strain evidence="2 3">ESALQ1638</strain>
    </source>
</reference>
<proteinExistence type="predicted"/>
<evidence type="ECO:0000256" key="1">
    <source>
        <dbReference type="SAM" id="MobiDB-lite"/>
    </source>
</evidence>